<feature type="transmembrane region" description="Helical" evidence="2">
    <location>
        <begin position="103"/>
        <end position="125"/>
    </location>
</feature>
<evidence type="ECO:0000256" key="1">
    <source>
        <dbReference type="SAM" id="MobiDB-lite"/>
    </source>
</evidence>
<dbReference type="STRING" id="1841610.A6X21_15575"/>
<accession>A0A1C3EU45</accession>
<proteinExistence type="predicted"/>
<sequence length="287" mass="31578">MKFQTSEWQPEQLDRLIDHELTEAEEALFLEQTELHGEWRAVALALLEHRLLERVFQLTPSMTLPAASPPAALSVIPQTLTTPVTSSISVHRKTLKKPRRANIPGWSQGVLVAALLVMAFSGGWWSSQSLSGSRQDLRMAAQPANSTLAGKSPTSPAGNPPQPVVVAPFEEDQADSTVTTTIDAFPQARDQYPRPGEVQIMFADDVELARPVSVPVIEAGNMENVFAMTADQRESQENLTRQLKAALAPHNAEVIQQDQWIEVSLEDGRRGLMPVRDLMVVAKQPLP</sequence>
<dbReference type="RefSeq" id="WP_068845297.1">
    <property type="nucleotide sequence ID" value="NZ_LYDR01000004.1"/>
</dbReference>
<dbReference type="AlphaFoldDB" id="A0A1C3EU45"/>
<evidence type="ECO:0000313" key="3">
    <source>
        <dbReference type="EMBL" id="ODA36758.1"/>
    </source>
</evidence>
<evidence type="ECO:0000313" key="4">
    <source>
        <dbReference type="Proteomes" id="UP000094828"/>
    </source>
</evidence>
<evidence type="ECO:0000256" key="2">
    <source>
        <dbReference type="SAM" id="Phobius"/>
    </source>
</evidence>
<dbReference type="Proteomes" id="UP000094828">
    <property type="component" value="Unassembled WGS sequence"/>
</dbReference>
<name>A0A1C3EU45_9PLAN</name>
<keyword evidence="4" id="KW-1185">Reference proteome</keyword>
<organism evidence="3 4">
    <name type="scientific">Planctopirus hydrillae</name>
    <dbReference type="NCBI Taxonomy" id="1841610"/>
    <lineage>
        <taxon>Bacteria</taxon>
        <taxon>Pseudomonadati</taxon>
        <taxon>Planctomycetota</taxon>
        <taxon>Planctomycetia</taxon>
        <taxon>Planctomycetales</taxon>
        <taxon>Planctomycetaceae</taxon>
        <taxon>Planctopirus</taxon>
    </lineage>
</organism>
<reference evidence="3 4" key="1">
    <citation type="submission" date="2016-05" db="EMBL/GenBank/DDBJ databases">
        <title>Genomic and physiological characterization of Planctopirus sp. isolated from fresh water lake.</title>
        <authorList>
            <person name="Subhash Y."/>
            <person name="Ramana C."/>
        </authorList>
    </citation>
    <scope>NUCLEOTIDE SEQUENCE [LARGE SCALE GENOMIC DNA]</scope>
    <source>
        <strain evidence="3 4">JC280</strain>
    </source>
</reference>
<feature type="region of interest" description="Disordered" evidence="1">
    <location>
        <begin position="136"/>
        <end position="160"/>
    </location>
</feature>
<protein>
    <submittedName>
        <fullName evidence="3">Uncharacterized protein</fullName>
    </submittedName>
</protein>
<dbReference type="OrthoDB" id="211800at2"/>
<comment type="caution">
    <text evidence="3">The sequence shown here is derived from an EMBL/GenBank/DDBJ whole genome shotgun (WGS) entry which is preliminary data.</text>
</comment>
<dbReference type="EMBL" id="LYDR01000004">
    <property type="protein sequence ID" value="ODA36758.1"/>
    <property type="molecule type" value="Genomic_DNA"/>
</dbReference>
<gene>
    <name evidence="3" type="ORF">A6X21_15575</name>
</gene>
<keyword evidence="2" id="KW-0812">Transmembrane</keyword>
<feature type="compositionally biased region" description="Polar residues" evidence="1">
    <location>
        <begin position="143"/>
        <end position="157"/>
    </location>
</feature>
<keyword evidence="2" id="KW-0472">Membrane</keyword>
<keyword evidence="2" id="KW-1133">Transmembrane helix</keyword>